<evidence type="ECO:0000313" key="3">
    <source>
        <dbReference type="Proteomes" id="UP000253872"/>
    </source>
</evidence>
<evidence type="ECO:0008006" key="4">
    <source>
        <dbReference type="Google" id="ProtNLM"/>
    </source>
</evidence>
<dbReference type="Gene3D" id="3.90.930.1">
    <property type="match status" value="1"/>
</dbReference>
<proteinExistence type="predicted"/>
<dbReference type="Pfam" id="PF07661">
    <property type="entry name" value="MORN_2"/>
    <property type="match status" value="3"/>
</dbReference>
<accession>A0A369YGB6</accession>
<evidence type="ECO:0000313" key="2">
    <source>
        <dbReference type="EMBL" id="RDE71391.1"/>
    </source>
</evidence>
<organism evidence="2 3">
    <name type="scientific">Haemophilus sputorum</name>
    <dbReference type="NCBI Taxonomy" id="1078480"/>
    <lineage>
        <taxon>Bacteria</taxon>
        <taxon>Pseudomonadati</taxon>
        <taxon>Pseudomonadota</taxon>
        <taxon>Gammaproteobacteria</taxon>
        <taxon>Pasteurellales</taxon>
        <taxon>Pasteurellaceae</taxon>
        <taxon>Haemophilus</taxon>
    </lineage>
</organism>
<dbReference type="EMBL" id="QEPN01000005">
    <property type="protein sequence ID" value="RDE71391.1"/>
    <property type="molecule type" value="Genomic_DNA"/>
</dbReference>
<dbReference type="RefSeq" id="WP_111403252.1">
    <property type="nucleotide sequence ID" value="NZ_QEPN01000005.1"/>
</dbReference>
<feature type="signal peptide" evidence="1">
    <location>
        <begin position="1"/>
        <end position="19"/>
    </location>
</feature>
<sequence length="102" mass="11343">MKKSLFTVLALFCIGSATAHIRSTIDNQTFHPNGNIKSEVVEINGVKTTKYYDESGKLISQGELKNGVEQGTWKYFDKDGNVIFTKYYVNGHIIAEGLGPKK</sequence>
<dbReference type="Proteomes" id="UP000253872">
    <property type="component" value="Unassembled WGS sequence"/>
</dbReference>
<comment type="caution">
    <text evidence="2">The sequence shown here is derived from an EMBL/GenBank/DDBJ whole genome shotgun (WGS) entry which is preliminary data.</text>
</comment>
<reference evidence="2 3" key="1">
    <citation type="submission" date="2018-05" db="EMBL/GenBank/DDBJ databases">
        <title>Draft Genome Sequences for a Diverse set of 7 Haemophilus Species.</title>
        <authorList>
            <person name="Nichols M."/>
            <person name="Topaz N."/>
            <person name="Wang X."/>
            <person name="Wang X."/>
            <person name="Boxrud D."/>
        </authorList>
    </citation>
    <scope>NUCLEOTIDE SEQUENCE [LARGE SCALE GENOMIC DNA]</scope>
    <source>
        <strain evidence="2 3">C2002001239</strain>
    </source>
</reference>
<dbReference type="InterPro" id="IPR011652">
    <property type="entry name" value="MORN_2"/>
</dbReference>
<keyword evidence="1" id="KW-0732">Signal</keyword>
<evidence type="ECO:0000256" key="1">
    <source>
        <dbReference type="SAM" id="SignalP"/>
    </source>
</evidence>
<dbReference type="AlphaFoldDB" id="A0A369YGB6"/>
<dbReference type="SUPFAM" id="SSF82185">
    <property type="entry name" value="Histone H3 K4-specific methyltransferase SET7/9 N-terminal domain"/>
    <property type="match status" value="1"/>
</dbReference>
<gene>
    <name evidence="2" type="ORF">DPV93_07165</name>
</gene>
<feature type="chain" id="PRO_5016834811" description="Toxin-antitoxin system YwqK family antitoxin" evidence="1">
    <location>
        <begin position="20"/>
        <end position="102"/>
    </location>
</feature>
<protein>
    <recommendedName>
        <fullName evidence="4">Toxin-antitoxin system YwqK family antitoxin</fullName>
    </recommendedName>
</protein>
<name>A0A369YGB6_9PAST</name>